<dbReference type="InterPro" id="IPR018737">
    <property type="entry name" value="DREAM_LIN52"/>
</dbReference>
<comment type="caution">
    <text evidence="2">The sequence shown here is derived from an EMBL/GenBank/DDBJ whole genome shotgun (WGS) entry which is preliminary data.</text>
</comment>
<sequence>MQVSPGTHEMCVVAATSKPAVAYISMNKKEMEAKMRELENWNFRLYLDEGKEIRRGQQLKVLTGEFPVPISGGVNGNGSVAASKEAATHEISTRTSAKRPRRM</sequence>
<name>A0A3R6Y1R0_9STRA</name>
<dbReference type="Pfam" id="PF10044">
    <property type="entry name" value="LIN52"/>
    <property type="match status" value="1"/>
</dbReference>
<organism evidence="2 3">
    <name type="scientific">Aphanomyces invadans</name>
    <dbReference type="NCBI Taxonomy" id="157072"/>
    <lineage>
        <taxon>Eukaryota</taxon>
        <taxon>Sar</taxon>
        <taxon>Stramenopiles</taxon>
        <taxon>Oomycota</taxon>
        <taxon>Saprolegniomycetes</taxon>
        <taxon>Saprolegniales</taxon>
        <taxon>Verrucalvaceae</taxon>
        <taxon>Aphanomyces</taxon>
    </lineage>
</organism>
<accession>A0A3R6Y1R0</accession>
<dbReference type="EMBL" id="QUSY01001914">
    <property type="protein sequence ID" value="RHY23119.1"/>
    <property type="molecule type" value="Genomic_DNA"/>
</dbReference>
<evidence type="ECO:0000313" key="3">
    <source>
        <dbReference type="Proteomes" id="UP000285060"/>
    </source>
</evidence>
<dbReference type="GO" id="GO:0006355">
    <property type="term" value="P:regulation of DNA-templated transcription"/>
    <property type="evidence" value="ECO:0007669"/>
    <property type="project" value="InterPro"/>
</dbReference>
<dbReference type="VEuPathDB" id="FungiDB:H310_05088"/>
<feature type="region of interest" description="Disordered" evidence="1">
    <location>
        <begin position="73"/>
        <end position="103"/>
    </location>
</feature>
<evidence type="ECO:0000256" key="1">
    <source>
        <dbReference type="SAM" id="MobiDB-lite"/>
    </source>
</evidence>
<evidence type="ECO:0000313" key="2">
    <source>
        <dbReference type="EMBL" id="RHY23119.1"/>
    </source>
</evidence>
<dbReference type="GO" id="GO:0070176">
    <property type="term" value="C:DRM complex"/>
    <property type="evidence" value="ECO:0007669"/>
    <property type="project" value="InterPro"/>
</dbReference>
<dbReference type="Proteomes" id="UP000285060">
    <property type="component" value="Unassembled WGS sequence"/>
</dbReference>
<reference evidence="2 3" key="1">
    <citation type="submission" date="2018-08" db="EMBL/GenBank/DDBJ databases">
        <title>Aphanomyces genome sequencing and annotation.</title>
        <authorList>
            <person name="Minardi D."/>
            <person name="Oidtmann B."/>
            <person name="Van Der Giezen M."/>
            <person name="Studholme D.J."/>
        </authorList>
    </citation>
    <scope>NUCLEOTIDE SEQUENCE [LARGE SCALE GENOMIC DNA]</scope>
    <source>
        <strain evidence="2 3">NJM0002</strain>
    </source>
</reference>
<proteinExistence type="predicted"/>
<keyword evidence="3" id="KW-1185">Reference proteome</keyword>
<gene>
    <name evidence="2" type="ORF">DYB32_009301</name>
</gene>
<protein>
    <submittedName>
        <fullName evidence="2">Uncharacterized protein</fullName>
    </submittedName>
</protein>
<dbReference type="AlphaFoldDB" id="A0A3R6Y1R0"/>